<evidence type="ECO:0000256" key="1">
    <source>
        <dbReference type="ARBA" id="ARBA00009275"/>
    </source>
</evidence>
<evidence type="ECO:0000313" key="3">
    <source>
        <dbReference type="EMBL" id="MER2492824.1"/>
    </source>
</evidence>
<dbReference type="PROSITE" id="PS01137">
    <property type="entry name" value="TATD_1"/>
    <property type="match status" value="1"/>
</dbReference>
<dbReference type="RefSeq" id="WP_350402295.1">
    <property type="nucleotide sequence ID" value="NZ_JBELOE010000236.1"/>
</dbReference>
<accession>A0ABV1RIW2</accession>
<evidence type="ECO:0000256" key="2">
    <source>
        <dbReference type="ARBA" id="ARBA00022801"/>
    </source>
</evidence>
<dbReference type="InterPro" id="IPR018228">
    <property type="entry name" value="DNase_TatD-rel_CS"/>
</dbReference>
<gene>
    <name evidence="3" type="ORF">ABS311_13140</name>
</gene>
<dbReference type="PROSITE" id="PS01091">
    <property type="entry name" value="TATD_3"/>
    <property type="match status" value="1"/>
</dbReference>
<dbReference type="Gene3D" id="3.20.20.140">
    <property type="entry name" value="Metal-dependent hydrolases"/>
    <property type="match status" value="1"/>
</dbReference>
<sequence length="262" mass="29750">MKFFDSHCHLNLIAEKMPIDQVLSRALKNRVKRILVPAINQPSWQDLIKLKKQYAQLDIAFGLHPYFLKKSHYTDDLLQLEQLLSANENSVAVGEIGLDFSAHILDSVVDKQKQIDIFYQQLMLAKQVNLPVIIHHRQSIDNICQLVRQAHFDCGGVVHAFSGSFQQAKKLVDLGFKLGVGGTITYERAQKTRAAVEQIPSEHLLLETDAPDMPICGRQGEINLPEYLPEIFKVLQQIKKTDATQLAEILWQNTFNCLPTLN</sequence>
<evidence type="ECO:0000313" key="4">
    <source>
        <dbReference type="Proteomes" id="UP001467690"/>
    </source>
</evidence>
<organism evidence="3 4">
    <name type="scientific">Catenovulum sediminis</name>
    <dbReference type="NCBI Taxonomy" id="1740262"/>
    <lineage>
        <taxon>Bacteria</taxon>
        <taxon>Pseudomonadati</taxon>
        <taxon>Pseudomonadota</taxon>
        <taxon>Gammaproteobacteria</taxon>
        <taxon>Alteromonadales</taxon>
        <taxon>Alteromonadaceae</taxon>
        <taxon>Catenovulum</taxon>
    </lineage>
</organism>
<name>A0ABV1RIW2_9ALTE</name>
<dbReference type="InterPro" id="IPR032466">
    <property type="entry name" value="Metal_Hydrolase"/>
</dbReference>
<dbReference type="PANTHER" id="PTHR46124">
    <property type="entry name" value="D-AMINOACYL-TRNA DEACYLASE"/>
    <property type="match status" value="1"/>
</dbReference>
<dbReference type="PANTHER" id="PTHR46124:SF3">
    <property type="entry name" value="HYDROLASE"/>
    <property type="match status" value="1"/>
</dbReference>
<protein>
    <submittedName>
        <fullName evidence="3">TatD family hydrolase</fullName>
        <ecNumber evidence="3">3.1.-.-</ecNumber>
    </submittedName>
</protein>
<dbReference type="EC" id="3.1.-.-" evidence="3"/>
<proteinExistence type="inferred from homology"/>
<dbReference type="InterPro" id="IPR001130">
    <property type="entry name" value="TatD-like"/>
</dbReference>
<keyword evidence="2 3" id="KW-0378">Hydrolase</keyword>
<comment type="similarity">
    <text evidence="1">Belongs to the metallo-dependent hydrolases superfamily. TatD-type hydrolase family.</text>
</comment>
<dbReference type="PIRSF" id="PIRSF005902">
    <property type="entry name" value="DNase_TatD"/>
    <property type="match status" value="1"/>
</dbReference>
<keyword evidence="4" id="KW-1185">Reference proteome</keyword>
<dbReference type="GO" id="GO:0016787">
    <property type="term" value="F:hydrolase activity"/>
    <property type="evidence" value="ECO:0007669"/>
    <property type="project" value="UniProtKB-KW"/>
</dbReference>
<dbReference type="CDD" id="cd01310">
    <property type="entry name" value="TatD_DNAse"/>
    <property type="match status" value="1"/>
</dbReference>
<comment type="caution">
    <text evidence="3">The sequence shown here is derived from an EMBL/GenBank/DDBJ whole genome shotgun (WGS) entry which is preliminary data.</text>
</comment>
<dbReference type="Proteomes" id="UP001467690">
    <property type="component" value="Unassembled WGS sequence"/>
</dbReference>
<dbReference type="SUPFAM" id="SSF51556">
    <property type="entry name" value="Metallo-dependent hydrolases"/>
    <property type="match status" value="1"/>
</dbReference>
<reference evidence="3 4" key="1">
    <citation type="submission" date="2024-06" db="EMBL/GenBank/DDBJ databases">
        <authorList>
            <person name="Chen R.Y."/>
        </authorList>
    </citation>
    <scope>NUCLEOTIDE SEQUENCE [LARGE SCALE GENOMIC DNA]</scope>
    <source>
        <strain evidence="3 4">D2</strain>
    </source>
</reference>
<dbReference type="Pfam" id="PF01026">
    <property type="entry name" value="TatD_DNase"/>
    <property type="match status" value="1"/>
</dbReference>
<dbReference type="EMBL" id="JBELOE010000236">
    <property type="protein sequence ID" value="MER2492824.1"/>
    <property type="molecule type" value="Genomic_DNA"/>
</dbReference>